<keyword evidence="2" id="KW-1185">Reference proteome</keyword>
<name>A0A7Y9PHK7_9BACT</name>
<dbReference type="AlphaFoldDB" id="A0A7Y9PHK7"/>
<gene>
    <name evidence="1" type="ORF">HDF17_002210</name>
</gene>
<dbReference type="InterPro" id="IPR011990">
    <property type="entry name" value="TPR-like_helical_dom_sf"/>
</dbReference>
<dbReference type="Proteomes" id="UP000589520">
    <property type="component" value="Unassembled WGS sequence"/>
</dbReference>
<comment type="caution">
    <text evidence="1">The sequence shown here is derived from an EMBL/GenBank/DDBJ whole genome shotgun (WGS) entry which is preliminary data.</text>
</comment>
<accession>A0A7Y9PHK7</accession>
<dbReference type="Gene3D" id="1.25.40.10">
    <property type="entry name" value="Tetratricopeptide repeat domain"/>
    <property type="match status" value="1"/>
</dbReference>
<dbReference type="RefSeq" id="WP_179490849.1">
    <property type="nucleotide sequence ID" value="NZ_JACCCW010000002.1"/>
</dbReference>
<organism evidence="1 2">
    <name type="scientific">Granulicella arctica</name>
    <dbReference type="NCBI Taxonomy" id="940613"/>
    <lineage>
        <taxon>Bacteria</taxon>
        <taxon>Pseudomonadati</taxon>
        <taxon>Acidobacteriota</taxon>
        <taxon>Terriglobia</taxon>
        <taxon>Terriglobales</taxon>
        <taxon>Acidobacteriaceae</taxon>
        <taxon>Granulicella</taxon>
    </lineage>
</organism>
<dbReference type="EMBL" id="JACCCW010000002">
    <property type="protein sequence ID" value="NYF79890.1"/>
    <property type="molecule type" value="Genomic_DNA"/>
</dbReference>
<dbReference type="SUPFAM" id="SSF48452">
    <property type="entry name" value="TPR-like"/>
    <property type="match status" value="1"/>
</dbReference>
<evidence type="ECO:0000313" key="1">
    <source>
        <dbReference type="EMBL" id="NYF79890.1"/>
    </source>
</evidence>
<proteinExistence type="predicted"/>
<reference evidence="1 2" key="1">
    <citation type="submission" date="2020-07" db="EMBL/GenBank/DDBJ databases">
        <title>Genomic Encyclopedia of Type Strains, Phase IV (KMG-V): Genome sequencing to study the core and pangenomes of soil and plant-associated prokaryotes.</title>
        <authorList>
            <person name="Whitman W."/>
        </authorList>
    </citation>
    <scope>NUCLEOTIDE SEQUENCE [LARGE SCALE GENOMIC DNA]</scope>
    <source>
        <strain evidence="1 2">X4EP2</strain>
    </source>
</reference>
<protein>
    <submittedName>
        <fullName evidence="1">Tetratricopeptide (TPR) repeat protein</fullName>
    </submittedName>
</protein>
<dbReference type="SMART" id="SM00028">
    <property type="entry name" value="TPR"/>
    <property type="match status" value="2"/>
</dbReference>
<dbReference type="InterPro" id="IPR019734">
    <property type="entry name" value="TPR_rpt"/>
</dbReference>
<evidence type="ECO:0000313" key="2">
    <source>
        <dbReference type="Proteomes" id="UP000589520"/>
    </source>
</evidence>
<sequence length="176" mass="19271">MDYGKFNDAMAHAKSIGDDGSYAEAQRHYQILLRKKLDINQYATVSIGRASCFLRAADADSAAKVLDEICLEGLDETVQAVIHNVKAHAFHELGNYEKAIAAGQNAQKIASKLGAGGLDVLGEALSRQGFAEAELGRLTEASEHLAMARRMPVDESISRSISLYTEQFHLNYPRFL</sequence>